<keyword evidence="4" id="KW-1185">Reference proteome</keyword>
<dbReference type="EMBL" id="JAULSW010000011">
    <property type="protein sequence ID" value="KAK3367640.1"/>
    <property type="molecule type" value="Genomic_DNA"/>
</dbReference>
<evidence type="ECO:0000256" key="1">
    <source>
        <dbReference type="SAM" id="MobiDB-lite"/>
    </source>
</evidence>
<keyword evidence="2" id="KW-0472">Membrane</keyword>
<reference evidence="3" key="1">
    <citation type="journal article" date="2023" name="Mol. Phylogenet. Evol.">
        <title>Genome-scale phylogeny and comparative genomics of the fungal order Sordariales.</title>
        <authorList>
            <person name="Hensen N."/>
            <person name="Bonometti L."/>
            <person name="Westerberg I."/>
            <person name="Brannstrom I.O."/>
            <person name="Guillou S."/>
            <person name="Cros-Aarteil S."/>
            <person name="Calhoun S."/>
            <person name="Haridas S."/>
            <person name="Kuo A."/>
            <person name="Mondo S."/>
            <person name="Pangilinan J."/>
            <person name="Riley R."/>
            <person name="LaButti K."/>
            <person name="Andreopoulos B."/>
            <person name="Lipzen A."/>
            <person name="Chen C."/>
            <person name="Yan M."/>
            <person name="Daum C."/>
            <person name="Ng V."/>
            <person name="Clum A."/>
            <person name="Steindorff A."/>
            <person name="Ohm R.A."/>
            <person name="Martin F."/>
            <person name="Silar P."/>
            <person name="Natvig D.O."/>
            <person name="Lalanne C."/>
            <person name="Gautier V."/>
            <person name="Ament-Velasquez S.L."/>
            <person name="Kruys A."/>
            <person name="Hutchinson M.I."/>
            <person name="Powell A.J."/>
            <person name="Barry K."/>
            <person name="Miller A.N."/>
            <person name="Grigoriev I.V."/>
            <person name="Debuchy R."/>
            <person name="Gladieux P."/>
            <person name="Hiltunen Thoren M."/>
            <person name="Johannesson H."/>
        </authorList>
    </citation>
    <scope>NUCLEOTIDE SEQUENCE</scope>
    <source>
        <strain evidence="3">CBS 232.78</strain>
    </source>
</reference>
<dbReference type="PANTHER" id="PTHR37577">
    <property type="entry name" value="INTEGRAL MEMBRANE PROTEIN"/>
    <property type="match status" value="1"/>
</dbReference>
<evidence type="ECO:0000256" key="2">
    <source>
        <dbReference type="SAM" id="Phobius"/>
    </source>
</evidence>
<sequence>MGAYVSIAECQSHYNLTINCTADFSSPNRSEHTIGGFGRYEVPADPDIAGVGIVWTFIAVTSLALVLSIMDVLWMIAKFLNWKYQYPPDQVIEKKEQRWWGFSLSKFCETVVMACSDQQVFTGGAYALTLRYWKGCEITAYHYNIVSNMMLLTCATHLMSVTITRNYWRYPFLGVLRVFLVTGLFIVSGILLSNQNAQENPLVGRFPTAIPPENQWNNTMFLPAACFQSNSSLLIGTLAESTRDQEQTRKTLLESRPDNRIQGWNFFIIILFWYIFAFTVDVVRFFRRGIEKRKPDGSPGFRNKVCNKALACLCVPRKNEDTTNKKLGLKNLFMSLFCLYLLGGVAISAATVILSAQYITGLRTWAKYSGWLAISKGNQSAEDDATSFGQLVPTFVCLLVIFSMLQVVNEMSKKHSDIVYSKGGSILFDPSSSKLLLPTEKPSPYVGVEGGFTPTPGLTPGTPAFGGWPLPQQHHSYASVPQNSGHASPRPGPHPHQSPNPQQTHNSHQSHNSQQTHHSQQAHNSHQSHNSQQNLHHQQTQSPHHTPYQSPHPQQQSPRPQQSPRHYQGRSH</sequence>
<feature type="compositionally biased region" description="Polar residues" evidence="1">
    <location>
        <begin position="473"/>
        <end position="486"/>
    </location>
</feature>
<feature type="compositionally biased region" description="Low complexity" evidence="1">
    <location>
        <begin position="502"/>
        <end position="566"/>
    </location>
</feature>
<proteinExistence type="predicted"/>
<keyword evidence="2" id="KW-1133">Transmembrane helix</keyword>
<dbReference type="Proteomes" id="UP001285441">
    <property type="component" value="Unassembled WGS sequence"/>
</dbReference>
<organism evidence="3 4">
    <name type="scientific">Podospora didyma</name>
    <dbReference type="NCBI Taxonomy" id="330526"/>
    <lineage>
        <taxon>Eukaryota</taxon>
        <taxon>Fungi</taxon>
        <taxon>Dikarya</taxon>
        <taxon>Ascomycota</taxon>
        <taxon>Pezizomycotina</taxon>
        <taxon>Sordariomycetes</taxon>
        <taxon>Sordariomycetidae</taxon>
        <taxon>Sordariales</taxon>
        <taxon>Podosporaceae</taxon>
        <taxon>Podospora</taxon>
    </lineage>
</organism>
<accession>A0AAE0K0Y4</accession>
<evidence type="ECO:0000313" key="3">
    <source>
        <dbReference type="EMBL" id="KAK3367640.1"/>
    </source>
</evidence>
<name>A0AAE0K0Y4_9PEZI</name>
<feature type="transmembrane region" description="Helical" evidence="2">
    <location>
        <begin position="332"/>
        <end position="359"/>
    </location>
</feature>
<feature type="region of interest" description="Disordered" evidence="1">
    <location>
        <begin position="447"/>
        <end position="572"/>
    </location>
</feature>
<feature type="compositionally biased region" description="Low complexity" evidence="1">
    <location>
        <begin position="451"/>
        <end position="467"/>
    </location>
</feature>
<dbReference type="InterPro" id="IPR053018">
    <property type="entry name" value="Elsinochrome_Biosynth-Asso"/>
</dbReference>
<feature type="transmembrane region" description="Helical" evidence="2">
    <location>
        <begin position="388"/>
        <end position="408"/>
    </location>
</feature>
<reference evidence="3" key="2">
    <citation type="submission" date="2023-06" db="EMBL/GenBank/DDBJ databases">
        <authorList>
            <consortium name="Lawrence Berkeley National Laboratory"/>
            <person name="Haridas S."/>
            <person name="Hensen N."/>
            <person name="Bonometti L."/>
            <person name="Westerberg I."/>
            <person name="Brannstrom I.O."/>
            <person name="Guillou S."/>
            <person name="Cros-Aarteil S."/>
            <person name="Calhoun S."/>
            <person name="Kuo A."/>
            <person name="Mondo S."/>
            <person name="Pangilinan J."/>
            <person name="Riley R."/>
            <person name="LaButti K."/>
            <person name="Andreopoulos B."/>
            <person name="Lipzen A."/>
            <person name="Chen C."/>
            <person name="Yanf M."/>
            <person name="Daum C."/>
            <person name="Ng V."/>
            <person name="Clum A."/>
            <person name="Steindorff A."/>
            <person name="Ohm R."/>
            <person name="Martin F."/>
            <person name="Silar P."/>
            <person name="Natvig D."/>
            <person name="Lalanne C."/>
            <person name="Gautier V."/>
            <person name="Ament-velasquez S.L."/>
            <person name="Kruys A."/>
            <person name="Hutchinson M.I."/>
            <person name="Powell A.J."/>
            <person name="Barry K."/>
            <person name="Miller A.N."/>
            <person name="Grigoriev I.V."/>
            <person name="Debuchy R."/>
            <person name="Gladieux P."/>
            <person name="Thoren M.H."/>
            <person name="Johannesson H."/>
        </authorList>
    </citation>
    <scope>NUCLEOTIDE SEQUENCE</scope>
    <source>
        <strain evidence="3">CBS 232.78</strain>
    </source>
</reference>
<dbReference type="AlphaFoldDB" id="A0AAE0K0Y4"/>
<feature type="transmembrane region" description="Helical" evidence="2">
    <location>
        <begin position="53"/>
        <end position="76"/>
    </location>
</feature>
<dbReference type="PANTHER" id="PTHR37577:SF1">
    <property type="entry name" value="INTEGRAL MEMBRANE PROTEIN"/>
    <property type="match status" value="1"/>
</dbReference>
<feature type="transmembrane region" description="Helical" evidence="2">
    <location>
        <begin position="172"/>
        <end position="192"/>
    </location>
</feature>
<gene>
    <name evidence="3" type="ORF">B0H63DRAFT_455721</name>
</gene>
<keyword evidence="2" id="KW-0812">Transmembrane</keyword>
<protein>
    <submittedName>
        <fullName evidence="3">Uncharacterized protein</fullName>
    </submittedName>
</protein>
<comment type="caution">
    <text evidence="3">The sequence shown here is derived from an EMBL/GenBank/DDBJ whole genome shotgun (WGS) entry which is preliminary data.</text>
</comment>
<evidence type="ECO:0000313" key="4">
    <source>
        <dbReference type="Proteomes" id="UP001285441"/>
    </source>
</evidence>
<feature type="transmembrane region" description="Helical" evidence="2">
    <location>
        <begin position="264"/>
        <end position="286"/>
    </location>
</feature>